<dbReference type="SMART" id="SM00349">
    <property type="entry name" value="KRAB"/>
    <property type="match status" value="1"/>
</dbReference>
<organism evidence="2 3">
    <name type="scientific">Pleurodeles waltl</name>
    <name type="common">Iberian ribbed newt</name>
    <dbReference type="NCBI Taxonomy" id="8319"/>
    <lineage>
        <taxon>Eukaryota</taxon>
        <taxon>Metazoa</taxon>
        <taxon>Chordata</taxon>
        <taxon>Craniata</taxon>
        <taxon>Vertebrata</taxon>
        <taxon>Euteleostomi</taxon>
        <taxon>Amphibia</taxon>
        <taxon>Batrachia</taxon>
        <taxon>Caudata</taxon>
        <taxon>Salamandroidea</taxon>
        <taxon>Salamandridae</taxon>
        <taxon>Pleurodelinae</taxon>
        <taxon>Pleurodeles</taxon>
    </lineage>
</organism>
<accession>A0AAV7RK27</accession>
<gene>
    <name evidence="2" type="ORF">NDU88_005123</name>
</gene>
<sequence>MLLEDPQKVTLHDVAAYFSEEEWKLLQEWQRELYKNVMNEIHQALISLGPLIASSVYSLRVKGKEDLCHVDKRDHERSHRGCPSASATEVISVVIKDEDVEDKENAETRKNMTSPTAPDPVITSVFSLSEKPRNEINFQEEPEPEEENMADPVITFVCSLSNEPEDEMNFQEEPKCQTMVLDIIWKIEQYHHSTMRISRIRFQMLNLQNTPKKDIKE</sequence>
<proteinExistence type="predicted"/>
<dbReference type="Pfam" id="PF01352">
    <property type="entry name" value="KRAB"/>
    <property type="match status" value="1"/>
</dbReference>
<dbReference type="PROSITE" id="PS50805">
    <property type="entry name" value="KRAB"/>
    <property type="match status" value="1"/>
</dbReference>
<dbReference type="SUPFAM" id="SSF109640">
    <property type="entry name" value="KRAB domain (Kruppel-associated box)"/>
    <property type="match status" value="1"/>
</dbReference>
<evidence type="ECO:0000313" key="2">
    <source>
        <dbReference type="EMBL" id="KAJ1152348.1"/>
    </source>
</evidence>
<dbReference type="InterPro" id="IPR050169">
    <property type="entry name" value="Krueppel_C2H2_ZnF"/>
</dbReference>
<dbReference type="Proteomes" id="UP001066276">
    <property type="component" value="Chromosome 5"/>
</dbReference>
<dbReference type="GO" id="GO:0006355">
    <property type="term" value="P:regulation of DNA-templated transcription"/>
    <property type="evidence" value="ECO:0007669"/>
    <property type="project" value="InterPro"/>
</dbReference>
<dbReference type="PANTHER" id="PTHR23232:SF152">
    <property type="entry name" value="ZINC FINGER PROTEIN 182"/>
    <property type="match status" value="1"/>
</dbReference>
<protein>
    <recommendedName>
        <fullName evidence="1">KRAB domain-containing protein</fullName>
    </recommendedName>
</protein>
<evidence type="ECO:0000259" key="1">
    <source>
        <dbReference type="PROSITE" id="PS50805"/>
    </source>
</evidence>
<dbReference type="InterPro" id="IPR036051">
    <property type="entry name" value="KRAB_dom_sf"/>
</dbReference>
<dbReference type="CDD" id="cd07765">
    <property type="entry name" value="KRAB_A-box"/>
    <property type="match status" value="1"/>
</dbReference>
<dbReference type="InterPro" id="IPR001909">
    <property type="entry name" value="KRAB"/>
</dbReference>
<dbReference type="Gene3D" id="6.10.140.140">
    <property type="match status" value="1"/>
</dbReference>
<dbReference type="AlphaFoldDB" id="A0AAV7RK27"/>
<comment type="caution">
    <text evidence="2">The sequence shown here is derived from an EMBL/GenBank/DDBJ whole genome shotgun (WGS) entry which is preliminary data.</text>
</comment>
<evidence type="ECO:0000313" key="3">
    <source>
        <dbReference type="Proteomes" id="UP001066276"/>
    </source>
</evidence>
<reference evidence="2" key="1">
    <citation type="journal article" date="2022" name="bioRxiv">
        <title>Sequencing and chromosome-scale assembly of the giantPleurodeles waltlgenome.</title>
        <authorList>
            <person name="Brown T."/>
            <person name="Elewa A."/>
            <person name="Iarovenko S."/>
            <person name="Subramanian E."/>
            <person name="Araus A.J."/>
            <person name="Petzold A."/>
            <person name="Susuki M."/>
            <person name="Suzuki K.-i.T."/>
            <person name="Hayashi T."/>
            <person name="Toyoda A."/>
            <person name="Oliveira C."/>
            <person name="Osipova E."/>
            <person name="Leigh N.D."/>
            <person name="Simon A."/>
            <person name="Yun M.H."/>
        </authorList>
    </citation>
    <scope>NUCLEOTIDE SEQUENCE</scope>
    <source>
        <strain evidence="2">20211129_DDA</strain>
        <tissue evidence="2">Liver</tissue>
    </source>
</reference>
<dbReference type="EMBL" id="JANPWB010000009">
    <property type="protein sequence ID" value="KAJ1152348.1"/>
    <property type="molecule type" value="Genomic_DNA"/>
</dbReference>
<feature type="domain" description="KRAB" evidence="1">
    <location>
        <begin position="9"/>
        <end position="80"/>
    </location>
</feature>
<name>A0AAV7RK27_PLEWA</name>
<dbReference type="PANTHER" id="PTHR23232">
    <property type="entry name" value="KRAB DOMAIN C2H2 ZINC FINGER"/>
    <property type="match status" value="1"/>
</dbReference>
<keyword evidence="3" id="KW-1185">Reference proteome</keyword>